<gene>
    <name evidence="2" type="ORF">SAMN05428953_10254</name>
</gene>
<organism evidence="2 3">
    <name type="scientific">Mesorhizobium muleiense</name>
    <dbReference type="NCBI Taxonomy" id="1004279"/>
    <lineage>
        <taxon>Bacteria</taxon>
        <taxon>Pseudomonadati</taxon>
        <taxon>Pseudomonadota</taxon>
        <taxon>Alphaproteobacteria</taxon>
        <taxon>Hyphomicrobiales</taxon>
        <taxon>Phyllobacteriaceae</taxon>
        <taxon>Mesorhizobium</taxon>
    </lineage>
</organism>
<sequence length="43" mass="4758">MALALKRQWIWDGRSAPFLKADQSIGDPELPHMNQETGAIAHG</sequence>
<dbReference type="Proteomes" id="UP000198894">
    <property type="component" value="Unassembled WGS sequence"/>
</dbReference>
<proteinExistence type="predicted"/>
<evidence type="ECO:0000256" key="1">
    <source>
        <dbReference type="SAM" id="MobiDB-lite"/>
    </source>
</evidence>
<evidence type="ECO:0000313" key="3">
    <source>
        <dbReference type="Proteomes" id="UP000198894"/>
    </source>
</evidence>
<feature type="region of interest" description="Disordered" evidence="1">
    <location>
        <begin position="22"/>
        <end position="43"/>
    </location>
</feature>
<reference evidence="3" key="1">
    <citation type="submission" date="2016-10" db="EMBL/GenBank/DDBJ databases">
        <authorList>
            <person name="Varghese N."/>
            <person name="Submissions S."/>
        </authorList>
    </citation>
    <scope>NUCLEOTIDE SEQUENCE [LARGE SCALE GENOMIC DNA]</scope>
    <source>
        <strain evidence="3">CGMCC 1.11022</strain>
    </source>
</reference>
<name>A0A1G8KVX6_9HYPH</name>
<keyword evidence="3" id="KW-1185">Reference proteome</keyword>
<protein>
    <submittedName>
        <fullName evidence="2">Uncharacterized protein</fullName>
    </submittedName>
</protein>
<accession>A0A1G8KVX6</accession>
<evidence type="ECO:0000313" key="2">
    <source>
        <dbReference type="EMBL" id="SDI47539.1"/>
    </source>
</evidence>
<dbReference type="AlphaFoldDB" id="A0A1G8KVX6"/>
<dbReference type="EMBL" id="FNEE01000002">
    <property type="protein sequence ID" value="SDI47539.1"/>
    <property type="molecule type" value="Genomic_DNA"/>
</dbReference>